<gene>
    <name evidence="3" type="ORF">VSS30_30445</name>
</gene>
<dbReference type="InterPro" id="IPR007111">
    <property type="entry name" value="NACHT_NTPase"/>
</dbReference>
<dbReference type="Pfam" id="PF05729">
    <property type="entry name" value="NACHT"/>
    <property type="match status" value="1"/>
</dbReference>
<sequence length="937" mass="104585">MAEELQGGGLPPVAEFVAWLVELKVRSGDPTLEQLSRLTGKVPRGRQVPKSTLGKALQGRSLPSVDVAAAVAQACVLYAGGTSNAMSAIRQECLNRWILAKSSDQVAKINRNAAEEPLTDSQRRAELQQRSEAEEEFLAKYYPCMMASLDRMEIFGITLRQQDFSYRMSTSYISLSAVEHRSTSRYQPQVPTPASNKESDSGPLRVEDAIAHSRRVLIRGDAGSGKTTLLKWIAVGSMKSTLPAPMAMWNRAVPFFVPLRHFARELPAPEQFLDYAARTLAAAAPQNFVRNTLDSGHAILLIDGVDELPNSRRGEVRDWLRELTSSYETCRYVITSRQAAIDSAWLADLGFLSLELTPMSLSDQNLFILHWHETMRSAVSDEQERVRLQAHEEALLRSMAERRELRRLGSNPLLCALLCALHWDREMHLPSDRLKLFEAALEMLLVRRDQQRNIVGDGDVVRLSSGVQELVLRKLAYWMIRNDLTEVSVEQMAERVGSYLRETPDNTLDPAAVTQHLVIRTGLLRAPALGRVDFVHRTFQEYLAADQVLNDDDLNFLIKHAHEDQWQDVVVMASGRARDSERNHLVKGLLKRARRDKAHRVRLIVLAVDCAGSAPSLAADLRREAQARAQELIPPQDRDQAEALACLGEVALDQMPAPGSGLQPYEVEAILHACRLVGGAAAMRVLAGYGMYFNRSIERQLIEMWRDFDFGEYARVVLSALSEISGLTVDAELLPHLSGLTNLIRLQIDGPVPSYEVIAQLESLHELTLIDPAPELHGLSAPSTLRVLSIIGRVEPESFQRLLLPSIERLHAEVGGGDPSFPSWRLVAGMPEATRRSITEITTDSPLFEIDAEHISSEFPALDILSVRPDYISNIDQVAFLLKRLKECTSLTYFRISVADAEDLGNQIAQSIFVHWTSVTTFDGPGRRCEATFTRRM</sequence>
<dbReference type="PROSITE" id="PS50837">
    <property type="entry name" value="NACHT"/>
    <property type="match status" value="1"/>
</dbReference>
<reference evidence="3 4" key="1">
    <citation type="submission" date="2024-01" db="EMBL/GenBank/DDBJ databases">
        <title>Genome mining of biosynthetic gene clusters to explore secondary metabolites of Streptomyces sp.</title>
        <authorList>
            <person name="Baig A."/>
            <person name="Ajitkumar Shintre N."/>
            <person name="Kumar H."/>
            <person name="Anbarasu A."/>
            <person name="Ramaiah S."/>
        </authorList>
    </citation>
    <scope>NUCLEOTIDE SEQUENCE [LARGE SCALE GENOMIC DNA]</scope>
    <source>
        <strain evidence="3 4">A03</strain>
    </source>
</reference>
<organism evidence="3 4">
    <name type="scientific">Streptomyces parvulus</name>
    <dbReference type="NCBI Taxonomy" id="146923"/>
    <lineage>
        <taxon>Bacteria</taxon>
        <taxon>Bacillati</taxon>
        <taxon>Actinomycetota</taxon>
        <taxon>Actinomycetes</taxon>
        <taxon>Kitasatosporales</taxon>
        <taxon>Streptomycetaceae</taxon>
        <taxon>Streptomyces</taxon>
    </lineage>
</organism>
<name>A0ABV5DKV3_9ACTN</name>
<keyword evidence="4" id="KW-1185">Reference proteome</keyword>
<dbReference type="PANTHER" id="PTHR46844">
    <property type="entry name" value="SLR5058 PROTEIN"/>
    <property type="match status" value="1"/>
</dbReference>
<feature type="domain" description="NACHT" evidence="2">
    <location>
        <begin position="214"/>
        <end position="550"/>
    </location>
</feature>
<evidence type="ECO:0000313" key="3">
    <source>
        <dbReference type="EMBL" id="MFB8753149.1"/>
    </source>
</evidence>
<proteinExistence type="predicted"/>
<feature type="compositionally biased region" description="Polar residues" evidence="1">
    <location>
        <begin position="184"/>
        <end position="196"/>
    </location>
</feature>
<dbReference type="RefSeq" id="WP_376719943.1">
    <property type="nucleotide sequence ID" value="NZ_JAYMRR010000023.1"/>
</dbReference>
<dbReference type="EMBL" id="JAYMRR010000023">
    <property type="protein sequence ID" value="MFB8753149.1"/>
    <property type="molecule type" value="Genomic_DNA"/>
</dbReference>
<evidence type="ECO:0000259" key="2">
    <source>
        <dbReference type="PROSITE" id="PS50837"/>
    </source>
</evidence>
<evidence type="ECO:0000313" key="4">
    <source>
        <dbReference type="Proteomes" id="UP001585018"/>
    </source>
</evidence>
<evidence type="ECO:0000256" key="1">
    <source>
        <dbReference type="SAM" id="MobiDB-lite"/>
    </source>
</evidence>
<dbReference type="PANTHER" id="PTHR46844:SF1">
    <property type="entry name" value="SLR5058 PROTEIN"/>
    <property type="match status" value="1"/>
</dbReference>
<dbReference type="Proteomes" id="UP001585018">
    <property type="component" value="Unassembled WGS sequence"/>
</dbReference>
<dbReference type="Gene3D" id="3.40.50.300">
    <property type="entry name" value="P-loop containing nucleotide triphosphate hydrolases"/>
    <property type="match status" value="1"/>
</dbReference>
<dbReference type="InterPro" id="IPR027417">
    <property type="entry name" value="P-loop_NTPase"/>
</dbReference>
<feature type="region of interest" description="Disordered" evidence="1">
    <location>
        <begin position="183"/>
        <end position="202"/>
    </location>
</feature>
<accession>A0ABV5DKV3</accession>
<dbReference type="SUPFAM" id="SSF52540">
    <property type="entry name" value="P-loop containing nucleoside triphosphate hydrolases"/>
    <property type="match status" value="1"/>
</dbReference>
<comment type="caution">
    <text evidence="3">The sequence shown here is derived from an EMBL/GenBank/DDBJ whole genome shotgun (WGS) entry which is preliminary data.</text>
</comment>
<protein>
    <submittedName>
        <fullName evidence="3">NACHT domain-containing protein</fullName>
    </submittedName>
</protein>